<dbReference type="EMBL" id="VICG01000001">
    <property type="protein sequence ID" value="KAA8577043.1"/>
    <property type="molecule type" value="Genomic_DNA"/>
</dbReference>
<protein>
    <submittedName>
        <fullName evidence="2">Uncharacterized protein</fullName>
    </submittedName>
</protein>
<feature type="region of interest" description="Disordered" evidence="1">
    <location>
        <begin position="73"/>
        <end position="104"/>
    </location>
</feature>
<dbReference type="VEuPathDB" id="FungiDB:MFRU_023g00560"/>
<evidence type="ECO:0000313" key="2">
    <source>
        <dbReference type="EMBL" id="KAA8577043.1"/>
    </source>
</evidence>
<gene>
    <name evidence="2" type="ORF">EYC84_007057</name>
</gene>
<sequence>MTTYCFGSETPFVFRRGSLYLLLNSISPIPINQIHAFLRLILDRNTAIPPAAILPPKSKAAVTAKVPVSEPAVANKRKASEIEPQALPEIDSDDERLQNRRSKL</sequence>
<evidence type="ECO:0000256" key="1">
    <source>
        <dbReference type="SAM" id="MobiDB-lite"/>
    </source>
</evidence>
<organism evidence="2 3">
    <name type="scientific">Monilinia fructicola</name>
    <name type="common">Brown rot fungus</name>
    <name type="synonym">Ciboria fructicola</name>
    <dbReference type="NCBI Taxonomy" id="38448"/>
    <lineage>
        <taxon>Eukaryota</taxon>
        <taxon>Fungi</taxon>
        <taxon>Dikarya</taxon>
        <taxon>Ascomycota</taxon>
        <taxon>Pezizomycotina</taxon>
        <taxon>Leotiomycetes</taxon>
        <taxon>Helotiales</taxon>
        <taxon>Sclerotiniaceae</taxon>
        <taxon>Monilinia</taxon>
    </lineage>
</organism>
<proteinExistence type="predicted"/>
<name>A0A5M9K9F5_MONFR</name>
<evidence type="ECO:0000313" key="3">
    <source>
        <dbReference type="Proteomes" id="UP000322873"/>
    </source>
</evidence>
<comment type="caution">
    <text evidence="2">The sequence shown here is derived from an EMBL/GenBank/DDBJ whole genome shotgun (WGS) entry which is preliminary data.</text>
</comment>
<dbReference type="Proteomes" id="UP000322873">
    <property type="component" value="Unassembled WGS sequence"/>
</dbReference>
<reference evidence="2 3" key="1">
    <citation type="submission" date="2019-06" db="EMBL/GenBank/DDBJ databases">
        <title>Genome Sequence of the Brown Rot Fungal Pathogen Monilinia fructicola.</title>
        <authorList>
            <person name="De Miccolis Angelini R.M."/>
            <person name="Landi L."/>
            <person name="Abate D."/>
            <person name="Pollastro S."/>
            <person name="Romanazzi G."/>
            <person name="Faretra F."/>
        </authorList>
    </citation>
    <scope>NUCLEOTIDE SEQUENCE [LARGE SCALE GENOMIC DNA]</scope>
    <source>
        <strain evidence="2 3">Mfrc123</strain>
    </source>
</reference>
<keyword evidence="3" id="KW-1185">Reference proteome</keyword>
<accession>A0A5M9K9F5</accession>
<dbReference type="AlphaFoldDB" id="A0A5M9K9F5"/>